<keyword evidence="2 7" id="KW-0547">Nucleotide-binding</keyword>
<feature type="binding site" evidence="7">
    <location>
        <position position="43"/>
    </location>
    <ligand>
        <name>ATP</name>
        <dbReference type="ChEBI" id="CHEBI:30616"/>
    </ligand>
</feature>
<proteinExistence type="predicted"/>
<dbReference type="CDD" id="cd00063">
    <property type="entry name" value="FN3"/>
    <property type="match status" value="1"/>
</dbReference>
<evidence type="ECO:0000256" key="4">
    <source>
        <dbReference type="ARBA" id="ARBA00022840"/>
    </source>
</evidence>
<feature type="region of interest" description="Disordered" evidence="8">
    <location>
        <begin position="255"/>
        <end position="311"/>
    </location>
</feature>
<dbReference type="Pfam" id="PF00069">
    <property type="entry name" value="Pkinase"/>
    <property type="match status" value="1"/>
</dbReference>
<dbReference type="InterPro" id="IPR008271">
    <property type="entry name" value="Ser/Thr_kinase_AS"/>
</dbReference>
<evidence type="ECO:0000256" key="6">
    <source>
        <dbReference type="ARBA" id="ARBA00023326"/>
    </source>
</evidence>
<feature type="compositionally biased region" description="Low complexity" evidence="8">
    <location>
        <begin position="396"/>
        <end position="416"/>
    </location>
</feature>
<keyword evidence="12" id="KW-1185">Reference proteome</keyword>
<organism evidence="11 12">
    <name type="scientific">Catenulispora pinistramenti</name>
    <dbReference type="NCBI Taxonomy" id="2705254"/>
    <lineage>
        <taxon>Bacteria</taxon>
        <taxon>Bacillati</taxon>
        <taxon>Actinomycetota</taxon>
        <taxon>Actinomycetes</taxon>
        <taxon>Catenulisporales</taxon>
        <taxon>Catenulisporaceae</taxon>
        <taxon>Catenulispora</taxon>
    </lineage>
</organism>
<name>A0ABS5L368_9ACTN</name>
<evidence type="ECO:0000256" key="5">
    <source>
        <dbReference type="ARBA" id="ARBA00023295"/>
    </source>
</evidence>
<feature type="domain" description="Fibronectin type-III" evidence="10">
    <location>
        <begin position="485"/>
        <end position="576"/>
    </location>
</feature>
<feature type="domain" description="Protein kinase" evidence="9">
    <location>
        <begin position="15"/>
        <end position="270"/>
    </location>
</feature>
<dbReference type="Proteomes" id="UP000730482">
    <property type="component" value="Unassembled WGS sequence"/>
</dbReference>
<dbReference type="PROSITE" id="PS50011">
    <property type="entry name" value="PROTEIN_KINASE_DOM"/>
    <property type="match status" value="1"/>
</dbReference>
<sequence length="576" mass="56679">MEELSENDPSEIGPYELLGILGSGGMGRVYLGQDADGERVAVKVVHSDLAREPEFRRRFQREIEALRAVSGPGIAAILDADAEAQRPWLATEYVDGPSLHHVVIKGSGPLDAGAVRALGAALARTLADIHAAKLVHRDIKPTNLLLADGEPKLIDFGIARDLAASTITRTGLAVGTPQFMAPEQLESGRATGTAADVFALAGLLVFAASGLGPFGEGTPAQLLYAIVHSEPELGAVPAELRPLLLRCLQKDPAKRPTAERVAEELSGPPVAEDPDATVPIGGGADGPDGLDGSGADGPGGSGADGSGDVGRSRRSRRAALVGVAALAVVVATAVMLTDGNAAGSNNAGRSAKSGVFPTGDPGSDSQTTSGAGTSPTNGGSESVPGAPPGTKPPAGSPSAGAVSGSGSAPGAPAGSSGASGAGSGGTTGGATGGPGPGPSTSSQAAGTHGSGAPTKAPTSQAPPSSHTPPPSSHAPSMTPPPGSSAPGAVTGVSAGPASPYITMTVNWSADPGAASYVVKYTESLRPGTPPVTATGTSVTLNVIPQETVCIQVQAVNSDGTSAWSPASPYCVVNWTS</sequence>
<keyword evidence="4 7" id="KW-0067">ATP-binding</keyword>
<evidence type="ECO:0000256" key="7">
    <source>
        <dbReference type="PROSITE-ProRule" id="PRU10141"/>
    </source>
</evidence>
<feature type="compositionally biased region" description="Low complexity" evidence="8">
    <location>
        <begin position="340"/>
        <end position="354"/>
    </location>
</feature>
<dbReference type="InterPro" id="IPR036116">
    <property type="entry name" value="FN3_sf"/>
</dbReference>
<evidence type="ECO:0000313" key="12">
    <source>
        <dbReference type="Proteomes" id="UP000730482"/>
    </source>
</evidence>
<feature type="compositionally biased region" description="Pro residues" evidence="8">
    <location>
        <begin position="465"/>
        <end position="483"/>
    </location>
</feature>
<dbReference type="PANTHER" id="PTHR43289:SF34">
    <property type="entry name" value="SERINE_THREONINE-PROTEIN KINASE YBDM-RELATED"/>
    <property type="match status" value="1"/>
</dbReference>
<dbReference type="SUPFAM" id="SSF49265">
    <property type="entry name" value="Fibronectin type III"/>
    <property type="match status" value="1"/>
</dbReference>
<keyword evidence="5" id="KW-0326">Glycosidase</keyword>
<evidence type="ECO:0000256" key="2">
    <source>
        <dbReference type="ARBA" id="ARBA00022741"/>
    </source>
</evidence>
<evidence type="ECO:0000259" key="10">
    <source>
        <dbReference type="PROSITE" id="PS50853"/>
    </source>
</evidence>
<protein>
    <submittedName>
        <fullName evidence="11">Protein kinase</fullName>
    </submittedName>
</protein>
<dbReference type="PROSITE" id="PS00108">
    <property type="entry name" value="PROTEIN_KINASE_ST"/>
    <property type="match status" value="1"/>
</dbReference>
<feature type="compositionally biased region" description="Polar residues" evidence="8">
    <location>
        <begin position="363"/>
        <end position="380"/>
    </location>
</feature>
<dbReference type="PROSITE" id="PS50853">
    <property type="entry name" value="FN3"/>
    <property type="match status" value="1"/>
</dbReference>
<dbReference type="Gene3D" id="3.30.200.20">
    <property type="entry name" value="Phosphorylase Kinase, domain 1"/>
    <property type="match status" value="1"/>
</dbReference>
<dbReference type="Gene3D" id="2.60.40.10">
    <property type="entry name" value="Immunoglobulins"/>
    <property type="match status" value="1"/>
</dbReference>
<evidence type="ECO:0000256" key="3">
    <source>
        <dbReference type="ARBA" id="ARBA00022777"/>
    </source>
</evidence>
<evidence type="ECO:0000259" key="9">
    <source>
        <dbReference type="PROSITE" id="PS50011"/>
    </source>
</evidence>
<keyword evidence="6" id="KW-0119">Carbohydrate metabolism</keyword>
<gene>
    <name evidence="11" type="ORF">KGQ19_37660</name>
</gene>
<feature type="compositionally biased region" description="Gly residues" evidence="8">
    <location>
        <begin position="280"/>
        <end position="308"/>
    </location>
</feature>
<evidence type="ECO:0000256" key="1">
    <source>
        <dbReference type="ARBA" id="ARBA00022679"/>
    </source>
</evidence>
<dbReference type="InterPro" id="IPR013783">
    <property type="entry name" value="Ig-like_fold"/>
</dbReference>
<dbReference type="PROSITE" id="PS00107">
    <property type="entry name" value="PROTEIN_KINASE_ATP"/>
    <property type="match status" value="1"/>
</dbReference>
<feature type="region of interest" description="Disordered" evidence="8">
    <location>
        <begin position="340"/>
        <end position="491"/>
    </location>
</feature>
<feature type="compositionally biased region" description="Pro residues" evidence="8">
    <location>
        <begin position="385"/>
        <end position="395"/>
    </location>
</feature>
<dbReference type="InterPro" id="IPR017441">
    <property type="entry name" value="Protein_kinase_ATP_BS"/>
</dbReference>
<dbReference type="PANTHER" id="PTHR43289">
    <property type="entry name" value="MITOGEN-ACTIVATED PROTEIN KINASE KINASE KINASE 20-RELATED"/>
    <property type="match status" value="1"/>
</dbReference>
<comment type="caution">
    <text evidence="11">The sequence shown here is derived from an EMBL/GenBank/DDBJ whole genome shotgun (WGS) entry which is preliminary data.</text>
</comment>
<keyword evidence="1" id="KW-0808">Transferase</keyword>
<evidence type="ECO:0000313" key="11">
    <source>
        <dbReference type="EMBL" id="MBS2552599.1"/>
    </source>
</evidence>
<dbReference type="InterPro" id="IPR011009">
    <property type="entry name" value="Kinase-like_dom_sf"/>
</dbReference>
<dbReference type="Gene3D" id="1.10.510.10">
    <property type="entry name" value="Transferase(Phosphotransferase) domain 1"/>
    <property type="match status" value="1"/>
</dbReference>
<dbReference type="SUPFAM" id="SSF56112">
    <property type="entry name" value="Protein kinase-like (PK-like)"/>
    <property type="match status" value="1"/>
</dbReference>
<evidence type="ECO:0000256" key="8">
    <source>
        <dbReference type="SAM" id="MobiDB-lite"/>
    </source>
</evidence>
<dbReference type="GO" id="GO:0016301">
    <property type="term" value="F:kinase activity"/>
    <property type="evidence" value="ECO:0007669"/>
    <property type="project" value="UniProtKB-KW"/>
</dbReference>
<keyword evidence="3 11" id="KW-0418">Kinase</keyword>
<dbReference type="CDD" id="cd14014">
    <property type="entry name" value="STKc_PknB_like"/>
    <property type="match status" value="1"/>
</dbReference>
<dbReference type="InterPro" id="IPR003961">
    <property type="entry name" value="FN3_dom"/>
</dbReference>
<keyword evidence="5" id="KW-0378">Hydrolase</keyword>
<dbReference type="RefSeq" id="WP_212018335.1">
    <property type="nucleotide sequence ID" value="NZ_JAAFYZ010000198.1"/>
</dbReference>
<dbReference type="EMBL" id="JAAFYZ010000198">
    <property type="protein sequence ID" value="MBS2552599.1"/>
    <property type="molecule type" value="Genomic_DNA"/>
</dbReference>
<accession>A0ABS5L368</accession>
<reference evidence="11 12" key="1">
    <citation type="submission" date="2020-02" db="EMBL/GenBank/DDBJ databases">
        <title>Acidophilic actinobacteria isolated from forest soil.</title>
        <authorList>
            <person name="Golinska P."/>
        </authorList>
    </citation>
    <scope>NUCLEOTIDE SEQUENCE [LARGE SCALE GENOMIC DNA]</scope>
    <source>
        <strain evidence="11 12">NL8</strain>
    </source>
</reference>
<feature type="compositionally biased region" description="Gly residues" evidence="8">
    <location>
        <begin position="417"/>
        <end position="434"/>
    </location>
</feature>
<dbReference type="SMART" id="SM00220">
    <property type="entry name" value="S_TKc"/>
    <property type="match status" value="1"/>
</dbReference>
<keyword evidence="6" id="KW-0624">Polysaccharide degradation</keyword>
<dbReference type="InterPro" id="IPR000719">
    <property type="entry name" value="Prot_kinase_dom"/>
</dbReference>